<evidence type="ECO:0000256" key="2">
    <source>
        <dbReference type="ARBA" id="ARBA00023125"/>
    </source>
</evidence>
<dbReference type="RefSeq" id="WP_189767811.1">
    <property type="nucleotide sequence ID" value="NZ_BNCK01000002.1"/>
</dbReference>
<comment type="caution">
    <text evidence="5">The sequence shown here is derived from an EMBL/GenBank/DDBJ whole genome shotgun (WGS) entry which is preliminary data.</text>
</comment>
<dbReference type="AlphaFoldDB" id="A0A919EIJ4"/>
<gene>
    <name evidence="5" type="ORF">GCM10017161_09570</name>
</gene>
<dbReference type="GO" id="GO:0006355">
    <property type="term" value="P:regulation of DNA-templated transcription"/>
    <property type="evidence" value="ECO:0007669"/>
    <property type="project" value="InterPro"/>
</dbReference>
<dbReference type="PRINTS" id="PR00038">
    <property type="entry name" value="HTHLUXR"/>
</dbReference>
<evidence type="ECO:0000313" key="5">
    <source>
        <dbReference type="EMBL" id="GHF84260.1"/>
    </source>
</evidence>
<proteinExistence type="predicted"/>
<dbReference type="Gene3D" id="1.10.10.10">
    <property type="entry name" value="Winged helix-like DNA-binding domain superfamily/Winged helix DNA-binding domain"/>
    <property type="match status" value="1"/>
</dbReference>
<dbReference type="PROSITE" id="PS50043">
    <property type="entry name" value="HTH_LUXR_2"/>
    <property type="match status" value="1"/>
</dbReference>
<dbReference type="SUPFAM" id="SSF46894">
    <property type="entry name" value="C-terminal effector domain of the bipartite response regulators"/>
    <property type="match status" value="1"/>
</dbReference>
<dbReference type="InterPro" id="IPR000792">
    <property type="entry name" value="Tscrpt_reg_LuxR_C"/>
</dbReference>
<dbReference type="EMBL" id="BNCK01000002">
    <property type="protein sequence ID" value="GHF84260.1"/>
    <property type="molecule type" value="Genomic_DNA"/>
</dbReference>
<dbReference type="PANTHER" id="PTHR44688:SF16">
    <property type="entry name" value="DNA-BINDING TRANSCRIPTIONAL ACTIVATOR DEVR_DOSR"/>
    <property type="match status" value="1"/>
</dbReference>
<evidence type="ECO:0000256" key="3">
    <source>
        <dbReference type="ARBA" id="ARBA00023163"/>
    </source>
</evidence>
<dbReference type="InterPro" id="IPR016032">
    <property type="entry name" value="Sig_transdc_resp-reg_C-effctor"/>
</dbReference>
<keyword evidence="6" id="KW-1185">Reference proteome</keyword>
<dbReference type="GO" id="GO:0003677">
    <property type="term" value="F:DNA binding"/>
    <property type="evidence" value="ECO:0007669"/>
    <property type="project" value="UniProtKB-KW"/>
</dbReference>
<name>A0A919EIJ4_9GAMM</name>
<evidence type="ECO:0000313" key="6">
    <source>
        <dbReference type="Proteomes" id="UP000623842"/>
    </source>
</evidence>
<dbReference type="PANTHER" id="PTHR44688">
    <property type="entry name" value="DNA-BINDING TRANSCRIPTIONAL ACTIVATOR DEVR_DOSR"/>
    <property type="match status" value="1"/>
</dbReference>
<keyword evidence="2" id="KW-0238">DNA-binding</keyword>
<sequence length="221" mass="25319">MKTIEWLIRNAQQINSQQKLNEFIRSIGEGKMYLWSGFIVNVIKSPTCRELDTFGSIPDWVVSATQSKLSRLDEKGLPLVVNKEELIEQYPEEDCCSFLVIPFSGFTNESGYFALGLDLECTSLTAQAIEQLGWFWSIIIPYIFAAYKKCRQQELPHITKRELECMKWASEGKTSWEISQILNISERTANFHLANCIEKTGSINRQQAIVRCLLQGQLLVN</sequence>
<accession>A0A919EIJ4</accession>
<dbReference type="Pfam" id="PF00196">
    <property type="entry name" value="GerE"/>
    <property type="match status" value="1"/>
</dbReference>
<dbReference type="CDD" id="cd06170">
    <property type="entry name" value="LuxR_C_like"/>
    <property type="match status" value="1"/>
</dbReference>
<dbReference type="Proteomes" id="UP000623842">
    <property type="component" value="Unassembled WGS sequence"/>
</dbReference>
<organism evidence="5 6">
    <name type="scientific">Thalassotalea marina</name>
    <dbReference type="NCBI Taxonomy" id="1673741"/>
    <lineage>
        <taxon>Bacteria</taxon>
        <taxon>Pseudomonadati</taxon>
        <taxon>Pseudomonadota</taxon>
        <taxon>Gammaproteobacteria</taxon>
        <taxon>Alteromonadales</taxon>
        <taxon>Colwelliaceae</taxon>
        <taxon>Thalassotalea</taxon>
    </lineage>
</organism>
<keyword evidence="1" id="KW-0805">Transcription regulation</keyword>
<keyword evidence="3" id="KW-0804">Transcription</keyword>
<protein>
    <recommendedName>
        <fullName evidence="4">HTH luxR-type domain-containing protein</fullName>
    </recommendedName>
</protein>
<reference evidence="5" key="1">
    <citation type="journal article" date="2014" name="Int. J. Syst. Evol. Microbiol.">
        <title>Complete genome sequence of Corynebacterium casei LMG S-19264T (=DSM 44701T), isolated from a smear-ripened cheese.</title>
        <authorList>
            <consortium name="US DOE Joint Genome Institute (JGI-PGF)"/>
            <person name="Walter F."/>
            <person name="Albersmeier A."/>
            <person name="Kalinowski J."/>
            <person name="Ruckert C."/>
        </authorList>
    </citation>
    <scope>NUCLEOTIDE SEQUENCE</scope>
    <source>
        <strain evidence="5">KCTC 42731</strain>
    </source>
</reference>
<dbReference type="InterPro" id="IPR036388">
    <property type="entry name" value="WH-like_DNA-bd_sf"/>
</dbReference>
<feature type="domain" description="HTH luxR-type" evidence="4">
    <location>
        <begin position="151"/>
        <end position="216"/>
    </location>
</feature>
<evidence type="ECO:0000256" key="1">
    <source>
        <dbReference type="ARBA" id="ARBA00023015"/>
    </source>
</evidence>
<reference evidence="5" key="2">
    <citation type="submission" date="2020-09" db="EMBL/GenBank/DDBJ databases">
        <authorList>
            <person name="Sun Q."/>
            <person name="Kim S."/>
        </authorList>
    </citation>
    <scope>NUCLEOTIDE SEQUENCE</scope>
    <source>
        <strain evidence="5">KCTC 42731</strain>
    </source>
</reference>
<dbReference type="SMART" id="SM00421">
    <property type="entry name" value="HTH_LUXR"/>
    <property type="match status" value="1"/>
</dbReference>
<evidence type="ECO:0000259" key="4">
    <source>
        <dbReference type="PROSITE" id="PS50043"/>
    </source>
</evidence>